<keyword evidence="6" id="KW-0479">Metal-binding</keyword>
<comment type="subcellular location">
    <subcellularLocation>
        <location evidence="3">Nucleus</location>
    </subcellularLocation>
</comment>
<dbReference type="Proteomes" id="UP000053890">
    <property type="component" value="Unassembled WGS sequence"/>
</dbReference>
<dbReference type="EC" id="5.6.2.2" evidence="5"/>
<evidence type="ECO:0000256" key="10">
    <source>
        <dbReference type="ARBA" id="ARBA00023235"/>
    </source>
</evidence>
<evidence type="ECO:0000313" key="16">
    <source>
        <dbReference type="EMBL" id="KPV74908.1"/>
    </source>
</evidence>
<feature type="active site" description="O-(5'-phospho-DNA)-tyrosine intermediate" evidence="12">
    <location>
        <position position="3"/>
    </location>
</feature>
<evidence type="ECO:0000256" key="1">
    <source>
        <dbReference type="ARBA" id="ARBA00000185"/>
    </source>
</evidence>
<dbReference type="OMA" id="IYYLDPV"/>
<dbReference type="InterPro" id="IPR036388">
    <property type="entry name" value="WH-like_DNA-bd_sf"/>
</dbReference>
<evidence type="ECO:0000256" key="11">
    <source>
        <dbReference type="ARBA" id="ARBA00023242"/>
    </source>
</evidence>
<keyword evidence="7" id="KW-0460">Magnesium</keyword>
<keyword evidence="9 12" id="KW-0238">DNA-binding</keyword>
<evidence type="ECO:0000256" key="7">
    <source>
        <dbReference type="ARBA" id="ARBA00022842"/>
    </source>
</evidence>
<feature type="compositionally biased region" description="Low complexity" evidence="13">
    <location>
        <begin position="254"/>
        <end position="264"/>
    </location>
</feature>
<dbReference type="InterPro" id="IPR013049">
    <property type="entry name" value="Spo11/TopoVI_A_N"/>
</dbReference>
<evidence type="ECO:0000256" key="9">
    <source>
        <dbReference type="ARBA" id="ARBA00023125"/>
    </source>
</evidence>
<protein>
    <recommendedName>
        <fullName evidence="5">DNA topoisomerase (ATP-hydrolyzing)</fullName>
        <ecNumber evidence="5">5.6.2.2</ecNumber>
    </recommendedName>
</protein>
<dbReference type="AlphaFoldDB" id="A0A194S2E7"/>
<dbReference type="PRINTS" id="PR01550">
    <property type="entry name" value="TOP6AFAMILY"/>
</dbReference>
<reference evidence="16 17" key="1">
    <citation type="journal article" date="2015" name="Front. Microbiol.">
        <title>Genome sequence of the plant growth promoting endophytic yeast Rhodotorula graminis WP1.</title>
        <authorList>
            <person name="Firrincieli A."/>
            <person name="Otillar R."/>
            <person name="Salamov A."/>
            <person name="Schmutz J."/>
            <person name="Khan Z."/>
            <person name="Redman R.S."/>
            <person name="Fleck N.D."/>
            <person name="Lindquist E."/>
            <person name="Grigoriev I.V."/>
            <person name="Doty S.L."/>
        </authorList>
    </citation>
    <scope>NUCLEOTIDE SEQUENCE [LARGE SCALE GENOMIC DNA]</scope>
    <source>
        <strain evidence="16 17">WP1</strain>
    </source>
</reference>
<dbReference type="GeneID" id="28973842"/>
<evidence type="ECO:0000256" key="5">
    <source>
        <dbReference type="ARBA" id="ARBA00012895"/>
    </source>
</evidence>
<name>A0A194S2E7_RHOGW</name>
<evidence type="ECO:0000313" key="17">
    <source>
        <dbReference type="Proteomes" id="UP000053890"/>
    </source>
</evidence>
<evidence type="ECO:0000256" key="12">
    <source>
        <dbReference type="PROSITE-ProRule" id="PRU01385"/>
    </source>
</evidence>
<evidence type="ECO:0000256" key="2">
    <source>
        <dbReference type="ARBA" id="ARBA00001946"/>
    </source>
</evidence>
<dbReference type="STRING" id="578459.A0A194S2E7"/>
<accession>A0A194S2E7</accession>
<keyword evidence="11" id="KW-0539">Nucleus</keyword>
<dbReference type="Gene3D" id="1.10.10.10">
    <property type="entry name" value="Winged helix-like DNA-binding domain superfamily/Winged helix DNA-binding domain"/>
    <property type="match status" value="1"/>
</dbReference>
<dbReference type="GO" id="GO:0042138">
    <property type="term" value="P:meiotic DNA double-strand break formation"/>
    <property type="evidence" value="ECO:0007669"/>
    <property type="project" value="InterPro"/>
</dbReference>
<dbReference type="InterPro" id="IPR002815">
    <property type="entry name" value="Spo11/TopoVI_A"/>
</dbReference>
<proteinExistence type="inferred from homology"/>
<dbReference type="GO" id="GO:0007131">
    <property type="term" value="P:reciprocal meiotic recombination"/>
    <property type="evidence" value="ECO:0007669"/>
    <property type="project" value="TreeGrafter"/>
</dbReference>
<keyword evidence="17" id="KW-1185">Reference proteome</keyword>
<dbReference type="EMBL" id="KQ474079">
    <property type="protein sequence ID" value="KPV74908.1"/>
    <property type="molecule type" value="Genomic_DNA"/>
</dbReference>
<dbReference type="OrthoDB" id="5377392at2759"/>
<dbReference type="PROSITE" id="PS52041">
    <property type="entry name" value="TOPO_IIB"/>
    <property type="match status" value="1"/>
</dbReference>
<dbReference type="GO" id="GO:0000228">
    <property type="term" value="C:nuclear chromosome"/>
    <property type="evidence" value="ECO:0007669"/>
    <property type="project" value="TreeGrafter"/>
</dbReference>
<dbReference type="GO" id="GO:0046872">
    <property type="term" value="F:metal ion binding"/>
    <property type="evidence" value="ECO:0007669"/>
    <property type="project" value="UniProtKB-KW"/>
</dbReference>
<dbReference type="InterPro" id="IPR034136">
    <property type="entry name" value="TOPRIM_Topo6A/Spo11"/>
</dbReference>
<evidence type="ECO:0000256" key="13">
    <source>
        <dbReference type="SAM" id="MobiDB-lite"/>
    </source>
</evidence>
<dbReference type="GO" id="GO:0003677">
    <property type="term" value="F:DNA binding"/>
    <property type="evidence" value="ECO:0007669"/>
    <property type="project" value="UniProtKB-UniRule"/>
</dbReference>
<keyword evidence="8 12" id="KW-0799">Topoisomerase</keyword>
<dbReference type="Gene3D" id="3.40.1360.10">
    <property type="match status" value="1"/>
</dbReference>
<dbReference type="Pfam" id="PF21180">
    <property type="entry name" value="TOP6A-Spo11_Toprim"/>
    <property type="match status" value="1"/>
</dbReference>
<feature type="region of interest" description="Disordered" evidence="13">
    <location>
        <begin position="245"/>
        <end position="264"/>
    </location>
</feature>
<evidence type="ECO:0000256" key="8">
    <source>
        <dbReference type="ARBA" id="ARBA00023029"/>
    </source>
</evidence>
<evidence type="ECO:0000259" key="14">
    <source>
        <dbReference type="Pfam" id="PF04406"/>
    </source>
</evidence>
<dbReference type="GO" id="GO:0000706">
    <property type="term" value="P:meiotic DNA double-strand break processing"/>
    <property type="evidence" value="ECO:0007669"/>
    <property type="project" value="TreeGrafter"/>
</dbReference>
<keyword evidence="10 12" id="KW-0413">Isomerase</keyword>
<dbReference type="PANTHER" id="PTHR10848">
    <property type="entry name" value="MEIOTIC RECOMBINATION PROTEIN SPO11"/>
    <property type="match status" value="1"/>
</dbReference>
<dbReference type="SUPFAM" id="SSF56726">
    <property type="entry name" value="DNA topoisomerase IV, alpha subunit"/>
    <property type="match status" value="1"/>
</dbReference>
<dbReference type="Pfam" id="PF04406">
    <property type="entry name" value="TP6A_N"/>
    <property type="match status" value="1"/>
</dbReference>
<dbReference type="RefSeq" id="XP_018270957.1">
    <property type="nucleotide sequence ID" value="XM_018413393.1"/>
</dbReference>
<dbReference type="CDD" id="cd00223">
    <property type="entry name" value="TOPRIM_TopoIIB_SPO"/>
    <property type="match status" value="1"/>
</dbReference>
<organism evidence="16 17">
    <name type="scientific">Rhodotorula graminis (strain WP1)</name>
    <dbReference type="NCBI Taxonomy" id="578459"/>
    <lineage>
        <taxon>Eukaryota</taxon>
        <taxon>Fungi</taxon>
        <taxon>Dikarya</taxon>
        <taxon>Basidiomycota</taxon>
        <taxon>Pucciniomycotina</taxon>
        <taxon>Microbotryomycetes</taxon>
        <taxon>Sporidiobolales</taxon>
        <taxon>Sporidiobolaceae</taxon>
        <taxon>Rhodotorula</taxon>
    </lineage>
</organism>
<comment type="cofactor">
    <cofactor evidence="2">
        <name>Mg(2+)</name>
        <dbReference type="ChEBI" id="CHEBI:18420"/>
    </cofactor>
</comment>
<evidence type="ECO:0000256" key="3">
    <source>
        <dbReference type="ARBA" id="ARBA00004123"/>
    </source>
</evidence>
<comment type="similarity">
    <text evidence="4 12">Belongs to the TOP6A family.</text>
</comment>
<comment type="catalytic activity">
    <reaction evidence="1 12">
        <text>ATP-dependent breakage, passage and rejoining of double-stranded DNA.</text>
        <dbReference type="EC" id="5.6.2.2"/>
    </reaction>
</comment>
<dbReference type="InterPro" id="IPR013048">
    <property type="entry name" value="Meiotic_Spo11"/>
</dbReference>
<evidence type="ECO:0000256" key="6">
    <source>
        <dbReference type="ARBA" id="ARBA00022723"/>
    </source>
</evidence>
<dbReference type="GO" id="GO:0003918">
    <property type="term" value="F:DNA topoisomerase type II (double strand cut, ATP-hydrolyzing) activity"/>
    <property type="evidence" value="ECO:0007669"/>
    <property type="project" value="UniProtKB-UniRule"/>
</dbReference>
<sequence>MFYRDVTLFVKQAIVDSLVDDLAASLRVRRSDLNVVATAKGLFAGAVKLVLTDGSELSSADRGTLVPPGTLVDRLELEKVKWVLVVEKDAVFQSLVSSSLLDDDELGAGVLLTGKGYPDLATRELLKRLSDDLPFTPIFALVDSDPHGLSILSVYAHGSSLQSHDAHNLVVPRLQWLGIKGTEWAALGVDRDDLLPLTKADRVKALSMLKKDDLPDAWRRELEFMLHLQRKAEIQILSLTRPSTAGNEISQQEPASLPSSPPSSRLVDYVKRALWLALDDSEEDEEEALSVEPDGA</sequence>
<dbReference type="PANTHER" id="PTHR10848:SF0">
    <property type="entry name" value="MEIOTIC RECOMBINATION PROTEIN SPO11"/>
    <property type="match status" value="1"/>
</dbReference>
<dbReference type="InterPro" id="IPR036078">
    <property type="entry name" value="Spo11/TopoVI_A_sf"/>
</dbReference>
<dbReference type="GO" id="GO:0005524">
    <property type="term" value="F:ATP binding"/>
    <property type="evidence" value="ECO:0007669"/>
    <property type="project" value="InterPro"/>
</dbReference>
<evidence type="ECO:0000259" key="15">
    <source>
        <dbReference type="Pfam" id="PF21180"/>
    </source>
</evidence>
<feature type="domain" description="Spo11/DNA topoisomerase VI subunit A N-terminal" evidence="14">
    <location>
        <begin position="1"/>
        <end position="35"/>
    </location>
</feature>
<gene>
    <name evidence="16" type="ORF">RHOBADRAFT_36872</name>
</gene>
<evidence type="ECO:0000256" key="4">
    <source>
        <dbReference type="ARBA" id="ARBA00006559"/>
    </source>
</evidence>
<dbReference type="PRINTS" id="PR01551">
    <property type="entry name" value="SPO11HOMOLOG"/>
</dbReference>
<feature type="domain" description="Topoisomerase 6 subunit A/Spo11 TOPRIM" evidence="15">
    <location>
        <begin position="82"/>
        <end position="240"/>
    </location>
</feature>